<comment type="similarity">
    <text evidence="3">Belongs to the class-I pyridoxal-phosphate-dependent aminotransferase family.</text>
</comment>
<dbReference type="GO" id="GO:0003677">
    <property type="term" value="F:DNA binding"/>
    <property type="evidence" value="ECO:0007669"/>
    <property type="project" value="UniProtKB-KW"/>
</dbReference>
<feature type="domain" description="HTH gntR-type" evidence="11">
    <location>
        <begin position="15"/>
        <end position="83"/>
    </location>
</feature>
<keyword evidence="13" id="KW-1185">Reference proteome</keyword>
<dbReference type="Gene3D" id="3.90.1150.10">
    <property type="entry name" value="Aspartate Aminotransferase, domain 1"/>
    <property type="match status" value="1"/>
</dbReference>
<dbReference type="PROSITE" id="PS50949">
    <property type="entry name" value="HTH_GNTR"/>
    <property type="match status" value="1"/>
</dbReference>
<name>A0AA43XMY7_9CLOT</name>
<dbReference type="SUPFAM" id="SSF46785">
    <property type="entry name" value="Winged helix' DNA-binding domain"/>
    <property type="match status" value="1"/>
</dbReference>
<keyword evidence="7" id="KW-0663">Pyridoxal phosphate</keyword>
<dbReference type="InterPro" id="IPR036388">
    <property type="entry name" value="WH-like_DNA-bd_sf"/>
</dbReference>
<evidence type="ECO:0000259" key="11">
    <source>
        <dbReference type="PROSITE" id="PS50949"/>
    </source>
</evidence>
<dbReference type="PANTHER" id="PTHR46577:SF1">
    <property type="entry name" value="HTH-TYPE TRANSCRIPTIONAL REGULATORY PROTEIN GABR"/>
    <property type="match status" value="1"/>
</dbReference>
<evidence type="ECO:0000256" key="7">
    <source>
        <dbReference type="ARBA" id="ARBA00022898"/>
    </source>
</evidence>
<dbReference type="InterPro" id="IPR036390">
    <property type="entry name" value="WH_DNA-bd_sf"/>
</dbReference>
<evidence type="ECO:0000256" key="1">
    <source>
        <dbReference type="ARBA" id="ARBA00001933"/>
    </source>
</evidence>
<dbReference type="GO" id="GO:0008483">
    <property type="term" value="F:transaminase activity"/>
    <property type="evidence" value="ECO:0007669"/>
    <property type="project" value="UniProtKB-KW"/>
</dbReference>
<dbReference type="InterPro" id="IPR015424">
    <property type="entry name" value="PyrdxlP-dep_Trfase"/>
</dbReference>
<reference evidence="12 13" key="1">
    <citation type="submission" date="2019-04" db="EMBL/GenBank/DDBJ databases">
        <title>Isachenkonia alkalipeptolytica gen. nov. sp. nov. a new anaerobic, alkiliphilic organothrophic bacterium capable to reduce synthesized ferrihydrite isolated from a soda lake.</title>
        <authorList>
            <person name="Toshchakov S.V."/>
            <person name="Zavarzina D.G."/>
            <person name="Zhilina T.N."/>
            <person name="Kostrikina N.A."/>
            <person name="Kublanov I.V."/>
        </authorList>
    </citation>
    <scope>NUCLEOTIDE SEQUENCE [LARGE SCALE GENOMIC DNA]</scope>
    <source>
        <strain evidence="12 13">Z-1701</strain>
    </source>
</reference>
<dbReference type="InterPro" id="IPR015422">
    <property type="entry name" value="PyrdxlP-dep_Trfase_small"/>
</dbReference>
<evidence type="ECO:0000256" key="9">
    <source>
        <dbReference type="ARBA" id="ARBA00023125"/>
    </source>
</evidence>
<proteinExistence type="inferred from homology"/>
<comment type="caution">
    <text evidence="12">The sequence shown here is derived from an EMBL/GenBank/DDBJ whole genome shotgun (WGS) entry which is preliminary data.</text>
</comment>
<comment type="cofactor">
    <cofactor evidence="1">
        <name>pyridoxal 5'-phosphate</name>
        <dbReference type="ChEBI" id="CHEBI:597326"/>
    </cofactor>
</comment>
<dbReference type="SMART" id="SM00345">
    <property type="entry name" value="HTH_GNTR"/>
    <property type="match status" value="1"/>
</dbReference>
<dbReference type="Gene3D" id="3.40.640.10">
    <property type="entry name" value="Type I PLP-dependent aspartate aminotransferase-like (Major domain)"/>
    <property type="match status" value="1"/>
</dbReference>
<keyword evidence="9" id="KW-0238">DNA-binding</keyword>
<dbReference type="RefSeq" id="WP_160723582.1">
    <property type="nucleotide sequence ID" value="NZ_SUMG01000042.1"/>
</dbReference>
<dbReference type="Pfam" id="PF00392">
    <property type="entry name" value="GntR"/>
    <property type="match status" value="1"/>
</dbReference>
<dbReference type="Gene3D" id="1.10.10.10">
    <property type="entry name" value="Winged helix-like DNA-binding domain superfamily/Winged helix DNA-binding domain"/>
    <property type="match status" value="1"/>
</dbReference>
<dbReference type="FunFam" id="3.40.640.10:FF:000053">
    <property type="entry name" value="Aminotransferase, class I"/>
    <property type="match status" value="1"/>
</dbReference>
<accession>A0AA43XMY7</accession>
<dbReference type="PANTHER" id="PTHR46577">
    <property type="entry name" value="HTH-TYPE TRANSCRIPTIONAL REGULATORY PROTEIN GABR"/>
    <property type="match status" value="1"/>
</dbReference>
<dbReference type="InterPro" id="IPR051446">
    <property type="entry name" value="HTH_trans_reg/aminotransferase"/>
</dbReference>
<keyword evidence="5 12" id="KW-0032">Aminotransferase</keyword>
<dbReference type="GO" id="GO:0003700">
    <property type="term" value="F:DNA-binding transcription factor activity"/>
    <property type="evidence" value="ECO:0007669"/>
    <property type="project" value="InterPro"/>
</dbReference>
<keyword evidence="6" id="KW-0808">Transferase</keyword>
<dbReference type="GO" id="GO:0030170">
    <property type="term" value="F:pyridoxal phosphate binding"/>
    <property type="evidence" value="ECO:0007669"/>
    <property type="project" value="InterPro"/>
</dbReference>
<dbReference type="SUPFAM" id="SSF53383">
    <property type="entry name" value="PLP-dependent transferases"/>
    <property type="match status" value="1"/>
</dbReference>
<dbReference type="InterPro" id="IPR004839">
    <property type="entry name" value="Aminotransferase_I/II_large"/>
</dbReference>
<evidence type="ECO:0000256" key="3">
    <source>
        <dbReference type="ARBA" id="ARBA00007441"/>
    </source>
</evidence>
<dbReference type="Proteomes" id="UP000449710">
    <property type="component" value="Unassembled WGS sequence"/>
</dbReference>
<evidence type="ECO:0000256" key="5">
    <source>
        <dbReference type="ARBA" id="ARBA00022576"/>
    </source>
</evidence>
<comment type="similarity">
    <text evidence="2">In the C-terminal section; belongs to the class-I pyridoxal-phosphate-dependent aminotransferase family.</text>
</comment>
<sequence>MENYRRITLNKEGEDYLYQQLARQLMEMMEEKVIKGEERLPSIKTFAEFLGVNIATVVRAYEVLEEKDYILKKSGSGCFVKSREERILNFASGTPSYDFFPIEDFKKIINHVMDKDGAKAFEYTQGQGDPELRRELRLYIQKYNIQSHEEQIHVISGAQQGIDLIAKALLSQRDTVIIENPSYTGAIGAFKSKGVRLKGVPIKNDGIDLKKLEETIKQTTPKLLYVMPNFQNPTGTSYSSYQKNKLLALAKEYDFYILEDDYLSDLSFYSQDNRTLKSMDKENKVIYLKSFSKIFMPGLRLGFLVVPEELQSSLREAKLISDISTSGLLQRALKEYMGQGLWGKHIEALKNLYQKRFDLAMKEISAQMPGNVKFTFPKGGLNFWFELPEGMREQEFISQLEAMNIIVAPGHLFFHEPSHKSYFRMSIANVEDKDIPRGMEKITTLIRWESAERKKVKDPLIL</sequence>
<evidence type="ECO:0000256" key="8">
    <source>
        <dbReference type="ARBA" id="ARBA00023015"/>
    </source>
</evidence>
<dbReference type="InterPro" id="IPR000524">
    <property type="entry name" value="Tscrpt_reg_HTH_GntR"/>
</dbReference>
<protein>
    <submittedName>
        <fullName evidence="12">PLP-dependent aminotransferase family protein</fullName>
    </submittedName>
</protein>
<evidence type="ECO:0000256" key="4">
    <source>
        <dbReference type="ARBA" id="ARBA00011738"/>
    </source>
</evidence>
<evidence type="ECO:0000256" key="6">
    <source>
        <dbReference type="ARBA" id="ARBA00022679"/>
    </source>
</evidence>
<gene>
    <name evidence="12" type="ORF">ISALK_14395</name>
</gene>
<dbReference type="EMBL" id="SUMG01000042">
    <property type="protein sequence ID" value="NBG89672.1"/>
    <property type="molecule type" value="Genomic_DNA"/>
</dbReference>
<dbReference type="AlphaFoldDB" id="A0AA43XMY7"/>
<evidence type="ECO:0000256" key="2">
    <source>
        <dbReference type="ARBA" id="ARBA00005384"/>
    </source>
</evidence>
<dbReference type="CDD" id="cd00609">
    <property type="entry name" value="AAT_like"/>
    <property type="match status" value="1"/>
</dbReference>
<evidence type="ECO:0000256" key="10">
    <source>
        <dbReference type="ARBA" id="ARBA00023163"/>
    </source>
</evidence>
<keyword evidence="10" id="KW-0804">Transcription</keyword>
<comment type="subunit">
    <text evidence="4">Homodimer.</text>
</comment>
<dbReference type="CDD" id="cd07377">
    <property type="entry name" value="WHTH_GntR"/>
    <property type="match status" value="1"/>
</dbReference>
<evidence type="ECO:0000313" key="13">
    <source>
        <dbReference type="Proteomes" id="UP000449710"/>
    </source>
</evidence>
<keyword evidence="8" id="KW-0805">Transcription regulation</keyword>
<dbReference type="Pfam" id="PF00155">
    <property type="entry name" value="Aminotran_1_2"/>
    <property type="match status" value="1"/>
</dbReference>
<dbReference type="InterPro" id="IPR015421">
    <property type="entry name" value="PyrdxlP-dep_Trfase_major"/>
</dbReference>
<organism evidence="12 13">
    <name type="scientific">Isachenkonia alkalipeptolytica</name>
    <dbReference type="NCBI Taxonomy" id="2565777"/>
    <lineage>
        <taxon>Bacteria</taxon>
        <taxon>Bacillati</taxon>
        <taxon>Bacillota</taxon>
        <taxon>Clostridia</taxon>
        <taxon>Eubacteriales</taxon>
        <taxon>Clostridiaceae</taxon>
        <taxon>Isachenkonia</taxon>
    </lineage>
</organism>
<evidence type="ECO:0000313" key="12">
    <source>
        <dbReference type="EMBL" id="NBG89672.1"/>
    </source>
</evidence>